<proteinExistence type="inferred from homology"/>
<dbReference type="PANTHER" id="PTHR38097">
    <property type="match status" value="1"/>
</dbReference>
<dbReference type="GO" id="GO:0009295">
    <property type="term" value="C:nucleoid"/>
    <property type="evidence" value="ECO:0007669"/>
    <property type="project" value="UniProtKB-SubCell"/>
</dbReference>
<reference evidence="6 7" key="1">
    <citation type="journal article" date="2011" name="J. Bacteriol.">
        <title>Complete genome sequence of the industrial strain Ketogulonicigenium vulgare WSH-001.</title>
        <authorList>
            <person name="Liu L."/>
            <person name="Li Y."/>
            <person name="Zhang J."/>
            <person name="Zhou Z."/>
            <person name="Liu J."/>
            <person name="Li X."/>
            <person name="Zhou J."/>
            <person name="Du G."/>
            <person name="Wang L."/>
            <person name="Chen J."/>
        </authorList>
    </citation>
    <scope>NUCLEOTIDE SEQUENCE [LARGE SCALE GENOMIC DNA]</scope>
    <source>
        <strain evidence="6 7">WSH-001</strain>
        <plasmid evidence="7">pKVU_200</plasmid>
    </source>
</reference>
<evidence type="ECO:0000313" key="6">
    <source>
        <dbReference type="EMBL" id="AEM42784.1"/>
    </source>
</evidence>
<keyword evidence="4" id="KW-0238">DNA-binding</keyword>
<evidence type="ECO:0000256" key="4">
    <source>
        <dbReference type="ARBA" id="ARBA00023125"/>
    </source>
</evidence>
<evidence type="ECO:0000313" key="7">
    <source>
        <dbReference type="Proteomes" id="UP000000692"/>
    </source>
</evidence>
<gene>
    <name evidence="6" type="primary">spb</name>
    <name evidence="6" type="ordered locus">KVU_PB0106</name>
</gene>
<dbReference type="Pfam" id="PF00816">
    <property type="entry name" value="Histone_HNS"/>
    <property type="match status" value="1"/>
</dbReference>
<name>F9YBN2_KETVW</name>
<evidence type="ECO:0000259" key="5">
    <source>
        <dbReference type="SMART" id="SM00528"/>
    </source>
</evidence>
<dbReference type="GO" id="GO:0003680">
    <property type="term" value="F:minor groove of adenine-thymine-rich DNA binding"/>
    <property type="evidence" value="ECO:0007669"/>
    <property type="project" value="TreeGrafter"/>
</dbReference>
<keyword evidence="7" id="KW-1185">Reference proteome</keyword>
<dbReference type="InterPro" id="IPR037150">
    <property type="entry name" value="H-NS_C_dom_sf"/>
</dbReference>
<keyword evidence="6" id="KW-0614">Plasmid</keyword>
<dbReference type="Proteomes" id="UP000000692">
    <property type="component" value="Plasmid 2"/>
</dbReference>
<keyword evidence="3" id="KW-0963">Cytoplasm</keyword>
<dbReference type="RefSeq" id="WP_013385750.1">
    <property type="nucleotide sequence ID" value="NC_017385.1"/>
</dbReference>
<sequence>MTDINLTALSLVELKKLEKDVGKAIASFEDRQIAQARLEAEAVARKFGYSLEVLAGTGSAKKSTPVAPKYQHPENHALTWSGRGRKPGWLVSLLESGKSIEDFAI</sequence>
<dbReference type="GO" id="GO:0003681">
    <property type="term" value="F:bent DNA binding"/>
    <property type="evidence" value="ECO:0007669"/>
    <property type="project" value="TreeGrafter"/>
</dbReference>
<dbReference type="PANTHER" id="PTHR38097:SF2">
    <property type="entry name" value="DNA-BINDING PROTEIN STPA"/>
    <property type="match status" value="1"/>
</dbReference>
<geneLocation type="plasmid" evidence="7">
    <name>pKVU_200</name>
</geneLocation>
<evidence type="ECO:0000256" key="2">
    <source>
        <dbReference type="ARBA" id="ARBA00010610"/>
    </source>
</evidence>
<feature type="domain" description="DNA-binding protein H-NS-like C-terminal" evidence="5">
    <location>
        <begin position="60"/>
        <end position="105"/>
    </location>
</feature>
<protein>
    <submittedName>
        <fullName evidence="6">Histone-like protein nucleoid-structuring protein H-NS</fullName>
    </submittedName>
</protein>
<dbReference type="AlphaFoldDB" id="F9YBN2"/>
<dbReference type="SMART" id="SM00528">
    <property type="entry name" value="HNS"/>
    <property type="match status" value="1"/>
</dbReference>
<dbReference type="KEGG" id="kvl:KVU_PB0106"/>
<dbReference type="Gene3D" id="4.10.430.10">
    <property type="entry name" value="Histone-like protein H-NS, C-terminal domain"/>
    <property type="match status" value="1"/>
</dbReference>
<dbReference type="GO" id="GO:0001217">
    <property type="term" value="F:DNA-binding transcription repressor activity"/>
    <property type="evidence" value="ECO:0007669"/>
    <property type="project" value="TreeGrafter"/>
</dbReference>
<comment type="subcellular location">
    <subcellularLocation>
        <location evidence="1">Cytoplasm</location>
        <location evidence="1">Nucleoid</location>
    </subcellularLocation>
</comment>
<accession>F9YBN2</accession>
<dbReference type="HOGENOM" id="CLU_117503_1_2_5"/>
<dbReference type="GO" id="GO:0000976">
    <property type="term" value="F:transcription cis-regulatory region binding"/>
    <property type="evidence" value="ECO:0007669"/>
    <property type="project" value="TreeGrafter"/>
</dbReference>
<dbReference type="SUPFAM" id="SSF81273">
    <property type="entry name" value="H-NS histone-like proteins"/>
    <property type="match status" value="1"/>
</dbReference>
<dbReference type="EMBL" id="CP002020">
    <property type="protein sequence ID" value="AEM42784.1"/>
    <property type="molecule type" value="Genomic_DNA"/>
</dbReference>
<comment type="similarity">
    <text evidence="2">Belongs to the histone-like protein H-NS family.</text>
</comment>
<dbReference type="GO" id="GO:0032993">
    <property type="term" value="C:protein-DNA complex"/>
    <property type="evidence" value="ECO:0007669"/>
    <property type="project" value="TreeGrafter"/>
</dbReference>
<evidence type="ECO:0000256" key="3">
    <source>
        <dbReference type="ARBA" id="ARBA00022490"/>
    </source>
</evidence>
<dbReference type="OrthoDB" id="5297879at2"/>
<dbReference type="InterPro" id="IPR027444">
    <property type="entry name" value="H-NS_C_dom"/>
</dbReference>
<organism evidence="6 7">
    <name type="scientific">Ketogulonicigenium vulgare (strain WSH-001)</name>
    <dbReference type="NCBI Taxonomy" id="759362"/>
    <lineage>
        <taxon>Bacteria</taxon>
        <taxon>Pseudomonadati</taxon>
        <taxon>Pseudomonadota</taxon>
        <taxon>Alphaproteobacteria</taxon>
        <taxon>Rhodobacterales</taxon>
        <taxon>Roseobacteraceae</taxon>
        <taxon>Ketogulonicigenium</taxon>
    </lineage>
</organism>
<evidence type="ECO:0000256" key="1">
    <source>
        <dbReference type="ARBA" id="ARBA00004453"/>
    </source>
</evidence>
<dbReference type="GO" id="GO:0005829">
    <property type="term" value="C:cytosol"/>
    <property type="evidence" value="ECO:0007669"/>
    <property type="project" value="TreeGrafter"/>
</dbReference>